<proteinExistence type="predicted"/>
<dbReference type="AlphaFoldDB" id="A0A1Y2CXI6"/>
<dbReference type="Proteomes" id="UP000193920">
    <property type="component" value="Unassembled WGS sequence"/>
</dbReference>
<keyword evidence="2" id="KW-1185">Reference proteome</keyword>
<dbReference type="EMBL" id="MCOG01000095">
    <property type="protein sequence ID" value="ORY51748.1"/>
    <property type="molecule type" value="Genomic_DNA"/>
</dbReference>
<evidence type="ECO:0000313" key="2">
    <source>
        <dbReference type="Proteomes" id="UP000193920"/>
    </source>
</evidence>
<organism evidence="1 2">
    <name type="scientific">Neocallimastix californiae</name>
    <dbReference type="NCBI Taxonomy" id="1754190"/>
    <lineage>
        <taxon>Eukaryota</taxon>
        <taxon>Fungi</taxon>
        <taxon>Fungi incertae sedis</taxon>
        <taxon>Chytridiomycota</taxon>
        <taxon>Chytridiomycota incertae sedis</taxon>
        <taxon>Neocallimastigomycetes</taxon>
        <taxon>Neocallimastigales</taxon>
        <taxon>Neocallimastigaceae</taxon>
        <taxon>Neocallimastix</taxon>
    </lineage>
</organism>
<comment type="caution">
    <text evidence="1">The sequence shown here is derived from an EMBL/GenBank/DDBJ whole genome shotgun (WGS) entry which is preliminary data.</text>
</comment>
<reference evidence="1 2" key="1">
    <citation type="submission" date="2016-08" db="EMBL/GenBank/DDBJ databases">
        <title>A Parts List for Fungal Cellulosomes Revealed by Comparative Genomics.</title>
        <authorList>
            <consortium name="DOE Joint Genome Institute"/>
            <person name="Haitjema C.H."/>
            <person name="Gilmore S.P."/>
            <person name="Henske J.K."/>
            <person name="Solomon K.V."/>
            <person name="De Groot R."/>
            <person name="Kuo A."/>
            <person name="Mondo S.J."/>
            <person name="Salamov A.A."/>
            <person name="Labutti K."/>
            <person name="Zhao Z."/>
            <person name="Chiniquy J."/>
            <person name="Barry K."/>
            <person name="Brewer H.M."/>
            <person name="Purvine S.O."/>
            <person name="Wright A.T."/>
            <person name="Boxma B."/>
            <person name="Van Alen T."/>
            <person name="Hackstein J.H."/>
            <person name="Baker S.E."/>
            <person name="Grigoriev I.V."/>
            <person name="O'Malley M.A."/>
        </authorList>
    </citation>
    <scope>NUCLEOTIDE SEQUENCE [LARGE SCALE GENOMIC DNA]</scope>
    <source>
        <strain evidence="1 2">G1</strain>
    </source>
</reference>
<sequence>MKDPLKHLVPVTFPHMKLLKDNNQYYLYLKIMNQKLVWPISNYCGCVIKYNTLQMFVVS</sequence>
<accession>A0A1Y2CXI6</accession>
<gene>
    <name evidence="1" type="ORF">LY90DRAFT_702807</name>
</gene>
<name>A0A1Y2CXI6_9FUNG</name>
<evidence type="ECO:0000313" key="1">
    <source>
        <dbReference type="EMBL" id="ORY51748.1"/>
    </source>
</evidence>
<protein>
    <submittedName>
        <fullName evidence="1">Uncharacterized protein</fullName>
    </submittedName>
</protein>